<accession>A0A1G2V3I3</accession>
<organism evidence="1 2">
    <name type="scientific">Candidatus Zambryskibacteria bacterium RIFOXYC1_FULL_39_10</name>
    <dbReference type="NCBI Taxonomy" id="1802779"/>
    <lineage>
        <taxon>Bacteria</taxon>
        <taxon>Candidatus Zambryskiibacteriota</taxon>
    </lineage>
</organism>
<evidence type="ECO:0000313" key="1">
    <source>
        <dbReference type="EMBL" id="OHB16207.1"/>
    </source>
</evidence>
<evidence type="ECO:0008006" key="3">
    <source>
        <dbReference type="Google" id="ProtNLM"/>
    </source>
</evidence>
<comment type="caution">
    <text evidence="1">The sequence shown here is derived from an EMBL/GenBank/DDBJ whole genome shotgun (WGS) entry which is preliminary data.</text>
</comment>
<dbReference type="SUPFAM" id="SSF53756">
    <property type="entry name" value="UDP-Glycosyltransferase/glycogen phosphorylase"/>
    <property type="match status" value="1"/>
</dbReference>
<dbReference type="Proteomes" id="UP000177697">
    <property type="component" value="Unassembled WGS sequence"/>
</dbReference>
<gene>
    <name evidence="1" type="ORF">A2431_02245</name>
</gene>
<name>A0A1G2V3I3_9BACT</name>
<sequence length="351" mass="38626">MKILFVSRDNGGAKMSVPTAKLALDRGHEILIVVEGLAADRFQEAGFFNYDSKAKLVFKGPENQKEISFSVEAHSVLVKFRPDVVVATRSVPDSLESIFGEAANTLGIPLVLMEDYWGCCQLYKARPDVVVTLDEYARELAEMSYPNMRVIIAGNPTVIEKMSIPDEVERRVEELRSQFGRVIVFAGGNPQEMTVELQLLIECLKLTEDWCLISRPHPTIAKSDKEPGLKWADYWNGMLSQFGEHIVSVDCKLGDALAVLCDATISGFSLMLNTAAYARRAAISLETEIGKQLLFQSGGLTEVPIVKLGCAQSLKEPCDLGPFIRSADEISLAKLKPFDPAIALKAIESLV</sequence>
<evidence type="ECO:0000313" key="2">
    <source>
        <dbReference type="Proteomes" id="UP000177697"/>
    </source>
</evidence>
<proteinExistence type="predicted"/>
<reference evidence="1 2" key="1">
    <citation type="journal article" date="2016" name="Nat. Commun.">
        <title>Thousands of microbial genomes shed light on interconnected biogeochemical processes in an aquifer system.</title>
        <authorList>
            <person name="Anantharaman K."/>
            <person name="Brown C.T."/>
            <person name="Hug L.A."/>
            <person name="Sharon I."/>
            <person name="Castelle C.J."/>
            <person name="Probst A.J."/>
            <person name="Thomas B.C."/>
            <person name="Singh A."/>
            <person name="Wilkins M.J."/>
            <person name="Karaoz U."/>
            <person name="Brodie E.L."/>
            <person name="Williams K.H."/>
            <person name="Hubbard S.S."/>
            <person name="Banfield J.F."/>
        </authorList>
    </citation>
    <scope>NUCLEOTIDE SEQUENCE [LARGE SCALE GENOMIC DNA]</scope>
</reference>
<protein>
    <recommendedName>
        <fullName evidence="3">UDP-N-acetylglucosamine 2-epimerase domain-containing protein</fullName>
    </recommendedName>
</protein>
<dbReference type="EMBL" id="MHWW01000003">
    <property type="protein sequence ID" value="OHB16207.1"/>
    <property type="molecule type" value="Genomic_DNA"/>
</dbReference>
<dbReference type="AlphaFoldDB" id="A0A1G2V3I3"/>